<organism evidence="2 3">
    <name type="scientific">Penicillium brasilianum</name>
    <dbReference type="NCBI Taxonomy" id="104259"/>
    <lineage>
        <taxon>Eukaryota</taxon>
        <taxon>Fungi</taxon>
        <taxon>Dikarya</taxon>
        <taxon>Ascomycota</taxon>
        <taxon>Pezizomycotina</taxon>
        <taxon>Eurotiomycetes</taxon>
        <taxon>Eurotiomycetidae</taxon>
        <taxon>Eurotiales</taxon>
        <taxon>Aspergillaceae</taxon>
        <taxon>Penicillium</taxon>
    </lineage>
</organism>
<dbReference type="Proteomes" id="UP000042958">
    <property type="component" value="Unassembled WGS sequence"/>
</dbReference>
<dbReference type="AlphaFoldDB" id="A0A0F7TJL5"/>
<name>A0A0F7TJL5_PENBI</name>
<feature type="region of interest" description="Disordered" evidence="1">
    <location>
        <begin position="261"/>
        <end position="284"/>
    </location>
</feature>
<evidence type="ECO:0008006" key="4">
    <source>
        <dbReference type="Google" id="ProtNLM"/>
    </source>
</evidence>
<reference evidence="3" key="1">
    <citation type="journal article" date="2015" name="Genome Announc.">
        <title>Draft genome sequence of the fungus Penicillium brasilianum MG11.</title>
        <authorList>
            <person name="Horn F."/>
            <person name="Linde J."/>
            <person name="Mattern D.J."/>
            <person name="Walther G."/>
            <person name="Guthke R."/>
            <person name="Brakhage A.A."/>
            <person name="Valiante V."/>
        </authorList>
    </citation>
    <scope>NUCLEOTIDE SEQUENCE [LARGE SCALE GENOMIC DNA]</scope>
    <source>
        <strain evidence="3">MG11</strain>
    </source>
</reference>
<dbReference type="EMBL" id="CDHK01000002">
    <property type="protein sequence ID" value="CEJ56784.1"/>
    <property type="molecule type" value="Genomic_DNA"/>
</dbReference>
<evidence type="ECO:0000313" key="2">
    <source>
        <dbReference type="EMBL" id="CEJ56784.1"/>
    </source>
</evidence>
<gene>
    <name evidence="2" type="ORF">PMG11_02982</name>
</gene>
<sequence length="379" mass="43290">MPSILNLPYELLTCVLGQLSPFDLESVAKTFNKTLYSTSHRLLKPHAWWMKNALRMSALFPPFATHTNRRLLPSFPGHLEPLNEDWSSTRDEMSVRDCRVLGLDLNFLPYIRSSPPDLRSWMKLDGTFGWLEPLGDRVLDDMRPYIGIEGRDPVAPGWQIDLLVKQAGELGLTLPEGFEVFLRSDRLHGHIPSYSAWYFSLSKLVKCPSEFDEGAGGYLVRFHCDQQFCAFSYLYLNPVGNHCVLGSATDIYQDMSTDEIEAPDAPQQEQDRDQQDGDNYNDAGAGVEEVKDLAKLDFTLWGLTFEEYLAMTYFEELLSYGAKPFRGLKDFAKHIYRSPIEVEAMRTHNPAIESFLQARGWKGKEDYPRTYVAGEDDEE</sequence>
<evidence type="ECO:0000256" key="1">
    <source>
        <dbReference type="SAM" id="MobiDB-lite"/>
    </source>
</evidence>
<proteinExistence type="predicted"/>
<keyword evidence="3" id="KW-1185">Reference proteome</keyword>
<evidence type="ECO:0000313" key="3">
    <source>
        <dbReference type="Proteomes" id="UP000042958"/>
    </source>
</evidence>
<accession>A0A0F7TJL5</accession>
<protein>
    <recommendedName>
        <fullName evidence="4">F-box domain-containing protein</fullName>
    </recommendedName>
</protein>
<dbReference type="OrthoDB" id="59675at2759"/>